<dbReference type="InterPro" id="IPR011335">
    <property type="entry name" value="Restrct_endonuc-II-like"/>
</dbReference>
<name>A0A552FE55_MICAE</name>
<dbReference type="AlphaFoldDB" id="A0A552FE55"/>
<dbReference type="Gene3D" id="3.90.1570.10">
    <property type="entry name" value="tt1808, chain A"/>
    <property type="match status" value="2"/>
</dbReference>
<dbReference type="GO" id="GO:0004519">
    <property type="term" value="F:endonuclease activity"/>
    <property type="evidence" value="ECO:0007669"/>
    <property type="project" value="UniProtKB-KW"/>
</dbReference>
<protein>
    <submittedName>
        <fullName evidence="2">Uma2 family endonuclease</fullName>
    </submittedName>
</protein>
<keyword evidence="2" id="KW-0540">Nuclease</keyword>
<feature type="domain" description="Putative restriction endonuclease" evidence="1">
    <location>
        <begin position="165"/>
        <end position="332"/>
    </location>
</feature>
<evidence type="ECO:0000313" key="3">
    <source>
        <dbReference type="Proteomes" id="UP000316958"/>
    </source>
</evidence>
<keyword evidence="2" id="KW-0255">Endonuclease</keyword>
<dbReference type="InterPro" id="IPR012296">
    <property type="entry name" value="Nuclease_put_TT1808"/>
</dbReference>
<feature type="domain" description="Putative restriction endonuclease" evidence="1">
    <location>
        <begin position="8"/>
        <end position="164"/>
    </location>
</feature>
<dbReference type="SUPFAM" id="SSF52980">
    <property type="entry name" value="Restriction endonuclease-like"/>
    <property type="match status" value="2"/>
</dbReference>
<dbReference type="EMBL" id="SFBE01000353">
    <property type="protein sequence ID" value="TRU45007.1"/>
    <property type="molecule type" value="Genomic_DNA"/>
</dbReference>
<dbReference type="Pfam" id="PF05685">
    <property type="entry name" value="Uma2"/>
    <property type="match status" value="2"/>
</dbReference>
<evidence type="ECO:0000313" key="2">
    <source>
        <dbReference type="EMBL" id="TRU45007.1"/>
    </source>
</evidence>
<sequence>MTTQGIIKPDEKVELIRGEIIKMSPMGTRHAAGIDRLIQLLYQKLGQKIILRVQNPIRLNNNSQPEPDLSLLIPRSDFYVAAHPCPQDIYLIIEVSDSTIDYDRNTKISLYAEANIQEVWIINLKEECLEVYRHPLHGSYQNIQKYSINERVFITSFPDIEFTMEEYEKMTTQGIIKPDEKVELIRGEIIKMSPMGTRHAAGIARLTQLLYQKFGNLILLGVQNPIRLNNNSQPEPDLSLLIPRSDFYVAAYPCPQDIYLIIEVSDSTIDYDRYTKIPLYAEANIKEVWIVNLKEECLEVYRHPLHGSYQAIQKYYRGESIFIESFSEIELTLIEILGNIC</sequence>
<gene>
    <name evidence="2" type="ORF">EWV57_21400</name>
</gene>
<reference evidence="2 3" key="1">
    <citation type="submission" date="2019-01" db="EMBL/GenBank/DDBJ databases">
        <title>Coherence of Microcystis species and biogeography revealed through population genomics.</title>
        <authorList>
            <person name="Perez-Carrascal O.M."/>
            <person name="Terrat Y."/>
            <person name="Giani A."/>
            <person name="Fortin N."/>
            <person name="Tromas N."/>
            <person name="Shapiro B.J."/>
        </authorList>
    </citation>
    <scope>NUCLEOTIDE SEQUENCE [LARGE SCALE GENOMIC DNA]</scope>
    <source>
        <strain evidence="2">Ma_QC_Ch_20071001_S25D</strain>
    </source>
</reference>
<dbReference type="InterPro" id="IPR008538">
    <property type="entry name" value="Uma2"/>
</dbReference>
<organism evidence="2 3">
    <name type="scientific">Microcystis aeruginosa Ma_QC_Ch_20071001_S25D</name>
    <dbReference type="NCBI Taxonomy" id="2486250"/>
    <lineage>
        <taxon>Bacteria</taxon>
        <taxon>Bacillati</taxon>
        <taxon>Cyanobacteriota</taxon>
        <taxon>Cyanophyceae</taxon>
        <taxon>Oscillatoriophycideae</taxon>
        <taxon>Chroococcales</taxon>
        <taxon>Microcystaceae</taxon>
        <taxon>Microcystis</taxon>
    </lineage>
</organism>
<proteinExistence type="predicted"/>
<dbReference type="PANTHER" id="PTHR35400:SF1">
    <property type="entry name" value="SLR1083 PROTEIN"/>
    <property type="match status" value="1"/>
</dbReference>
<dbReference type="CDD" id="cd06260">
    <property type="entry name" value="DUF820-like"/>
    <property type="match status" value="2"/>
</dbReference>
<dbReference type="Proteomes" id="UP000316958">
    <property type="component" value="Unassembled WGS sequence"/>
</dbReference>
<accession>A0A552FE55</accession>
<dbReference type="PANTHER" id="PTHR35400">
    <property type="entry name" value="SLR1083 PROTEIN"/>
    <property type="match status" value="1"/>
</dbReference>
<keyword evidence="2" id="KW-0378">Hydrolase</keyword>
<evidence type="ECO:0000259" key="1">
    <source>
        <dbReference type="Pfam" id="PF05685"/>
    </source>
</evidence>
<comment type="caution">
    <text evidence="2">The sequence shown here is derived from an EMBL/GenBank/DDBJ whole genome shotgun (WGS) entry which is preliminary data.</text>
</comment>